<organism evidence="1 2">
    <name type="scientific">Paraburkholderia domus</name>
    <dbReference type="NCBI Taxonomy" id="2793075"/>
    <lineage>
        <taxon>Bacteria</taxon>
        <taxon>Pseudomonadati</taxon>
        <taxon>Pseudomonadota</taxon>
        <taxon>Betaproteobacteria</taxon>
        <taxon>Burkholderiales</taxon>
        <taxon>Burkholderiaceae</taxon>
        <taxon>Paraburkholderia</taxon>
    </lineage>
</organism>
<evidence type="ECO:0000313" key="1">
    <source>
        <dbReference type="EMBL" id="CAE6854378.1"/>
    </source>
</evidence>
<reference evidence="1" key="1">
    <citation type="submission" date="2021-02" db="EMBL/GenBank/DDBJ databases">
        <authorList>
            <person name="Vanwijnsberghe S."/>
        </authorList>
    </citation>
    <scope>NUCLEOTIDE SEQUENCE</scope>
    <source>
        <strain evidence="1">R-70211</strain>
    </source>
</reference>
<keyword evidence="2" id="KW-1185">Reference proteome</keyword>
<gene>
    <name evidence="1" type="ORF">R70211_00083</name>
</gene>
<dbReference type="Proteomes" id="UP000675121">
    <property type="component" value="Unassembled WGS sequence"/>
</dbReference>
<name>A0A9N8QTI0_9BURK</name>
<proteinExistence type="predicted"/>
<sequence length="83" mass="9194">MPWVKSGDIEYWAASTPVSRFDRPPVGGRPRPSCYAPGPVACMALFEKIKLHKLINCAANYDRTPALTAAQPIFCMMDISFFA</sequence>
<accession>A0A9N8QTI0</accession>
<evidence type="ECO:0000313" key="2">
    <source>
        <dbReference type="Proteomes" id="UP000675121"/>
    </source>
</evidence>
<dbReference type="EMBL" id="CAJNAS010000001">
    <property type="protein sequence ID" value="CAE6854378.1"/>
    <property type="molecule type" value="Genomic_DNA"/>
</dbReference>
<protein>
    <submittedName>
        <fullName evidence="1">Uncharacterized protein</fullName>
    </submittedName>
</protein>
<comment type="caution">
    <text evidence="1">The sequence shown here is derived from an EMBL/GenBank/DDBJ whole genome shotgun (WGS) entry which is preliminary data.</text>
</comment>
<dbReference type="AlphaFoldDB" id="A0A9N8QTI0"/>